<dbReference type="Pfam" id="PF11919">
    <property type="entry name" value="PSME4_C"/>
    <property type="match status" value="1"/>
</dbReference>
<reference evidence="12" key="2">
    <citation type="submission" date="2025-08" db="UniProtKB">
        <authorList>
            <consortium name="Ensembl"/>
        </authorList>
    </citation>
    <scope>IDENTIFICATION</scope>
</reference>
<evidence type="ECO:0000259" key="10">
    <source>
        <dbReference type="Pfam" id="PF16507"/>
    </source>
</evidence>
<evidence type="ECO:0000256" key="4">
    <source>
        <dbReference type="ARBA" id="ARBA00022490"/>
    </source>
</evidence>
<evidence type="ECO:0000313" key="12">
    <source>
        <dbReference type="Ensembl" id="ENSCSAVP00000012285.1"/>
    </source>
</evidence>
<proteinExistence type="inferred from homology"/>
<dbReference type="Pfam" id="PF23096">
    <property type="entry name" value="HEAT_PSME4"/>
    <property type="match status" value="1"/>
</dbReference>
<dbReference type="Proteomes" id="UP000007875">
    <property type="component" value="Unassembled WGS sequence"/>
</dbReference>
<dbReference type="PANTHER" id="PTHR32170:SF3">
    <property type="entry name" value="PROTEASOME ACTIVATOR COMPLEX SUBUNIT 4"/>
    <property type="match status" value="1"/>
</dbReference>
<keyword evidence="5" id="KW-0677">Repeat</keyword>
<evidence type="ECO:0000256" key="2">
    <source>
        <dbReference type="ARBA" id="ARBA00004496"/>
    </source>
</evidence>
<dbReference type="Pfam" id="PF16507">
    <property type="entry name" value="HEAT_PSME4_mid"/>
    <property type="match status" value="1"/>
</dbReference>
<dbReference type="InterPro" id="IPR055455">
    <property type="entry name" value="HEAT_PSME4"/>
</dbReference>
<evidence type="ECO:0008006" key="14">
    <source>
        <dbReference type="Google" id="ProtNLM"/>
    </source>
</evidence>
<reference evidence="12" key="3">
    <citation type="submission" date="2025-09" db="UniProtKB">
        <authorList>
            <consortium name="Ensembl"/>
        </authorList>
    </citation>
    <scope>IDENTIFICATION</scope>
</reference>
<evidence type="ECO:0000256" key="5">
    <source>
        <dbReference type="ARBA" id="ARBA00022737"/>
    </source>
</evidence>
<name>H2Z3X3_CIOSA</name>
<dbReference type="GO" id="GO:0006281">
    <property type="term" value="P:DNA repair"/>
    <property type="evidence" value="ECO:0007669"/>
    <property type="project" value="UniProtKB-KW"/>
</dbReference>
<accession>H2Z3X3</accession>
<dbReference type="InterPro" id="IPR021843">
    <property type="entry name" value="PSME4_C"/>
</dbReference>
<keyword evidence="13" id="KW-1185">Reference proteome</keyword>
<evidence type="ECO:0000256" key="6">
    <source>
        <dbReference type="ARBA" id="ARBA00022763"/>
    </source>
</evidence>
<protein>
    <recommendedName>
        <fullName evidence="14">Proteasome activator complex subunit 4 C-terminal domain-containing protein</fullName>
    </recommendedName>
</protein>
<dbReference type="GeneTree" id="ENSGT00390000011433"/>
<dbReference type="GO" id="GO:0010499">
    <property type="term" value="P:proteasomal ubiquitin-independent protein catabolic process"/>
    <property type="evidence" value="ECO:0007669"/>
    <property type="project" value="TreeGrafter"/>
</dbReference>
<sequence length="1817" mass="209314">RSLPYLDQHYLDSESNSALQLIKTGLANAVLLRDLRPGVTYWTSKLTRYIRLYGLKFSKEDHVLFIKLFYEVISIPDVECIVADHTCSILRKLLKKRELLDRNDITLDWRPLHKLCERYLYSKMEPMGLEWFTSMDGKLRGLVRCCRNYFSLDETQEMLDEWRPLLCPSDVTMSQGSQYLEWFLPTLTFTEEERSGSWMLWKDEFLSLLESVRNGPSWEQNFIKLFARLAHGNIGFIDWSNYVEMLFTRLLRTFQLPVGKLQHTTALSNMLPLESTASWIVSMLGGSNTEKVLKNLKLLFECTETYFHPSNYGKWCHNLLTFMFSLAMKFANRIHRERFKKVFWEPKVPESHQITDDNIIEFVMILKPVTIMSLYSKQASISAPRILQILAYLRPELIMPPLVEKTYVALNTLTEPHQVRACLSALSFSLQPGMRGFPESRNHVIPLLFQCLPGLDPNDLPKSAVAFQFIQTVMTLVPVVDCSSSVDKFPSLTDEERELCYVTAQFEDFVLQFFDRLFVKQTVFQLHDVDQKSTDSENVSEMLLVTSTAIVLQQASMDIYSVCLRKFFQFATTHLYEGKTAKNAIATMVAAAAKVHPEFSLPLFIPHYCSVILQSLEENPEMLTDEKLDKQFIWDLTILCELCRGGSIELLNHREKLYEVAKKCLSMKSRQGFLMAAKLLKHCISTWTSFYTSDRRSVPHQHDEDGRFALNDWGATANPDNIQLQWHVPTEEELEAAFLCLEDFLLPQLDELSRFNSDEAELDKEELVGKLEIIKEILSSSAYLLPLDGSNVVDIPHDSKVEFGSWAAHTFERLPAYHAVVARGNRHQMRSHVFAVVRETLRKIRRTREDDVKSICMVINIYSLCAVLHEMQKATFDQHWKAFIAYKAMMHDPLRQDKQRIRFSLADRVLLQHEMRVLTVERTAYTQLHHEIMLDLLDLSLSHYMKVRVNAQGLFFHGLLLMPTLSYKHYLQPILAALENTPENNHQTLKGGLYLLLGKSKSQQFFACFQRWDVMEKVWPALISAPHSEKPSITKLYIKLATKIQASFKTIAINATVTESCTKAALGLVSWNVSDVCEVIEEGKAYEKLTNNTNLSLYNSLVNQLLHLFHSGELAWKYMELVTGMLSLMLRYDVQLPSAGVKLFVKLLVDDSLALRDLAIACVASIMKQIKRDHKVRMLTWEELTGESKDQDTFSKVPGYRLDNECVQYDSENLPDTKEKFQKANFIDKTHWGYYCWPKKIKTYSPYSEQPNLDRTGNMSEAEKEIFNKFSDEHFVDKFVQFLCLENEKGRDKFEQKRVDLFRGLFRNFGDTFLPLFKGHIEKLVSEKRESYNRCCAEIVTGIVMGSKHWDFERLDRMWRWLIPALRTAVSNISPETMRDWDKAFANMVQNRDPRRIHWLLEFMVNEPSNASTSALVESSKLYVLQGGIHQQEWRVPKLLNKILTLVEPMVGHPYKSLRNRIGSMLASVFLYDQDFCGEKHLLPQIPPAIIEQIQSGLREMLPPGSPIPEISSIRDQINIDSLGGSSPLIQKFQRAMKTTTRSNIRINDNLTMPVDADNVKSEAVRVFKTTMKWIVSAQRSTLQPFKPSILKLLPLICKMYPVDRQGVDEELNRSILMSMSCIAQCIVPQQHLHLIASTVESISTSRSWHARHSILPYIQVFVYNNLFLLSSNQECMEAIKKVVLNLLEDERLEVSKMASVTLSGLLQCGAIHMDDALTSLAYKKCRNQFFVATAGVLILSACVLSSPYKVPDWMPSLVMKLADHLHDPQPIQGSIKGTLSDFRRTHHDNWHDDKQKFTSDELAILTDLLVSPSYYA</sequence>
<evidence type="ECO:0000256" key="1">
    <source>
        <dbReference type="ARBA" id="ARBA00004123"/>
    </source>
</evidence>
<feature type="domain" description="Proteasome activator complex subunit 4-like HEAT repeat-like" evidence="11">
    <location>
        <begin position="1141"/>
        <end position="1426"/>
    </location>
</feature>
<dbReference type="InterPro" id="IPR035309">
    <property type="entry name" value="PSME4"/>
</dbReference>
<feature type="domain" description="Proteasome activator Blm10 middle HEAT repeats region" evidence="10">
    <location>
        <begin position="296"/>
        <end position="785"/>
    </location>
</feature>
<comment type="subcellular location">
    <subcellularLocation>
        <location evidence="2">Cytoplasm</location>
    </subcellularLocation>
    <subcellularLocation>
        <location evidence="1">Nucleus</location>
    </subcellularLocation>
</comment>
<dbReference type="GO" id="GO:1990111">
    <property type="term" value="C:spermatoproteasome complex"/>
    <property type="evidence" value="ECO:0007669"/>
    <property type="project" value="TreeGrafter"/>
</dbReference>
<dbReference type="PANTHER" id="PTHR32170">
    <property type="entry name" value="PROTEASOME ACTIVATOR COMPLEX SUBUNIT 4"/>
    <property type="match status" value="1"/>
</dbReference>
<reference evidence="13" key="1">
    <citation type="submission" date="2003-08" db="EMBL/GenBank/DDBJ databases">
        <authorList>
            <person name="Birren B."/>
            <person name="Nusbaum C."/>
            <person name="Abebe A."/>
            <person name="Abouelleil A."/>
            <person name="Adekoya E."/>
            <person name="Ait-zahra M."/>
            <person name="Allen N."/>
            <person name="Allen T."/>
            <person name="An P."/>
            <person name="Anderson M."/>
            <person name="Anderson S."/>
            <person name="Arachchi H."/>
            <person name="Armbruster J."/>
            <person name="Bachantsang P."/>
            <person name="Baldwin J."/>
            <person name="Barry A."/>
            <person name="Bayul T."/>
            <person name="Blitshsteyn B."/>
            <person name="Bloom T."/>
            <person name="Blye J."/>
            <person name="Boguslavskiy L."/>
            <person name="Borowsky M."/>
            <person name="Boukhgalter B."/>
            <person name="Brunache A."/>
            <person name="Butler J."/>
            <person name="Calixte N."/>
            <person name="Calvo S."/>
            <person name="Camarata J."/>
            <person name="Campo K."/>
            <person name="Chang J."/>
            <person name="Cheshatsang Y."/>
            <person name="Citroen M."/>
            <person name="Collymore A."/>
            <person name="Considine T."/>
            <person name="Cook A."/>
            <person name="Cooke P."/>
            <person name="Corum B."/>
            <person name="Cuomo C."/>
            <person name="David R."/>
            <person name="Dawoe T."/>
            <person name="Degray S."/>
            <person name="Dodge S."/>
            <person name="Dooley K."/>
            <person name="Dorje P."/>
            <person name="Dorjee K."/>
            <person name="Dorris L."/>
            <person name="Duffey N."/>
            <person name="Dupes A."/>
            <person name="Elkins T."/>
            <person name="Engels R."/>
            <person name="Erickson J."/>
            <person name="Farina A."/>
            <person name="Faro S."/>
            <person name="Ferreira P."/>
            <person name="Fischer H."/>
            <person name="Fitzgerald M."/>
            <person name="Foley K."/>
            <person name="Gage D."/>
            <person name="Galagan J."/>
            <person name="Gearin G."/>
            <person name="Gnerre S."/>
            <person name="Gnirke A."/>
            <person name="Goyette A."/>
            <person name="Graham J."/>
            <person name="Grandbois E."/>
            <person name="Gyaltsen K."/>
            <person name="Hafez N."/>
            <person name="Hagopian D."/>
            <person name="Hagos B."/>
            <person name="Hall J."/>
            <person name="Hatcher B."/>
            <person name="Heller A."/>
            <person name="Higgins H."/>
            <person name="Honan T."/>
            <person name="Horn A."/>
            <person name="Houde N."/>
            <person name="Hughes L."/>
            <person name="Hulme W."/>
            <person name="Husby E."/>
            <person name="Iliev I."/>
            <person name="Jaffe D."/>
            <person name="Jones C."/>
            <person name="Kamal M."/>
            <person name="Kamat A."/>
            <person name="Kamvysselis M."/>
            <person name="Karlsson E."/>
            <person name="Kells C."/>
            <person name="Kieu A."/>
            <person name="Kisner P."/>
            <person name="Kodira C."/>
            <person name="Kulbokas E."/>
            <person name="Labutti K."/>
            <person name="Lama D."/>
            <person name="Landers T."/>
            <person name="Leger J."/>
            <person name="Levine S."/>
            <person name="Lewis D."/>
            <person name="Lewis T."/>
            <person name="Lindblad-toh K."/>
            <person name="Liu X."/>
            <person name="Lokyitsang T."/>
            <person name="Lokyitsang Y."/>
            <person name="Lucien O."/>
            <person name="Lui A."/>
            <person name="Ma L.J."/>
            <person name="Mabbitt R."/>
            <person name="Macdonald J."/>
            <person name="Maclean C."/>
            <person name="Major J."/>
            <person name="Manning J."/>
            <person name="Marabella R."/>
            <person name="Maru K."/>
            <person name="Matthews C."/>
            <person name="Mauceli E."/>
            <person name="Mccarthy M."/>
            <person name="Mcdonough S."/>
            <person name="Mcghee T."/>
            <person name="Meldrim J."/>
            <person name="Meneus L."/>
            <person name="Mesirov J."/>
            <person name="Mihalev A."/>
            <person name="Mihova T."/>
            <person name="Mikkelsen T."/>
            <person name="Mlenga V."/>
            <person name="Moru K."/>
            <person name="Mozes J."/>
            <person name="Mulrain L."/>
            <person name="Munson G."/>
            <person name="Naylor J."/>
            <person name="Newes C."/>
            <person name="Nguyen C."/>
            <person name="Nguyen N."/>
            <person name="Nguyen T."/>
            <person name="Nicol R."/>
            <person name="Nielsen C."/>
            <person name="Nizzari M."/>
            <person name="Norbu C."/>
            <person name="Norbu N."/>
            <person name="O'donnell P."/>
            <person name="Okoawo O."/>
            <person name="O'leary S."/>
            <person name="Omotosho B."/>
            <person name="O'neill K."/>
            <person name="Osman S."/>
            <person name="Parker S."/>
            <person name="Perrin D."/>
            <person name="Phunkhang P."/>
            <person name="Piqani B."/>
            <person name="Purcell S."/>
            <person name="Rachupka T."/>
            <person name="Ramasamy U."/>
            <person name="Rameau R."/>
            <person name="Ray V."/>
            <person name="Raymond C."/>
            <person name="Retta R."/>
            <person name="Richardson S."/>
            <person name="Rise C."/>
            <person name="Rodriguez J."/>
            <person name="Rogers J."/>
            <person name="Rogov P."/>
            <person name="Rutman M."/>
            <person name="Schupbach R."/>
            <person name="Seaman C."/>
            <person name="Settipalli S."/>
            <person name="Sharpe T."/>
            <person name="Sheridan J."/>
            <person name="Sherpa N."/>
            <person name="Shi J."/>
            <person name="Smirnov S."/>
            <person name="Smith C."/>
            <person name="Sougnez C."/>
            <person name="Spencer B."/>
            <person name="Stalker J."/>
            <person name="Stange-thomann N."/>
            <person name="Stavropoulos S."/>
            <person name="Stetson K."/>
            <person name="Stone C."/>
            <person name="Stone S."/>
            <person name="Stubbs M."/>
            <person name="Talamas J."/>
            <person name="Tchuinga P."/>
            <person name="Tenzing P."/>
            <person name="Tesfaye S."/>
            <person name="Theodore J."/>
            <person name="Thoulutsang Y."/>
            <person name="Topham K."/>
            <person name="Towey S."/>
            <person name="Tsamla T."/>
            <person name="Tsomo N."/>
            <person name="Vallee D."/>
            <person name="Vassiliev H."/>
            <person name="Venkataraman V."/>
            <person name="Vinson J."/>
            <person name="Vo A."/>
            <person name="Wade C."/>
            <person name="Wang S."/>
            <person name="Wangchuk T."/>
            <person name="Wangdi T."/>
            <person name="Whittaker C."/>
            <person name="Wilkinson J."/>
            <person name="Wu Y."/>
            <person name="Wyman D."/>
            <person name="Yadav S."/>
            <person name="Yang S."/>
            <person name="Yang X."/>
            <person name="Yeager S."/>
            <person name="Yee E."/>
            <person name="Young G."/>
            <person name="Zainoun J."/>
            <person name="Zembeck L."/>
            <person name="Zimmer A."/>
            <person name="Zody M."/>
            <person name="Lander E."/>
        </authorList>
    </citation>
    <scope>NUCLEOTIDE SEQUENCE [LARGE SCALE GENOMIC DNA]</scope>
</reference>
<evidence type="ECO:0000256" key="7">
    <source>
        <dbReference type="ARBA" id="ARBA00023204"/>
    </source>
</evidence>
<dbReference type="SUPFAM" id="SSF48371">
    <property type="entry name" value="ARM repeat"/>
    <property type="match status" value="2"/>
</dbReference>
<dbReference type="Ensembl" id="ENSCSAVT00000012428.1">
    <property type="protein sequence ID" value="ENSCSAVP00000012285.1"/>
    <property type="gene ID" value="ENSCSAVG00000007235.1"/>
</dbReference>
<feature type="domain" description="Proteasome activator complex subunit 4 C-terminal" evidence="9">
    <location>
        <begin position="1734"/>
        <end position="1817"/>
    </location>
</feature>
<evidence type="ECO:0000259" key="11">
    <source>
        <dbReference type="Pfam" id="PF23096"/>
    </source>
</evidence>
<evidence type="ECO:0000313" key="13">
    <source>
        <dbReference type="Proteomes" id="UP000007875"/>
    </source>
</evidence>
<evidence type="ECO:0000259" key="9">
    <source>
        <dbReference type="Pfam" id="PF11919"/>
    </source>
</evidence>
<keyword evidence="7" id="KW-0234">DNA repair</keyword>
<dbReference type="GO" id="GO:0016504">
    <property type="term" value="F:peptidase activator activity"/>
    <property type="evidence" value="ECO:0007669"/>
    <property type="project" value="InterPro"/>
</dbReference>
<dbReference type="GO" id="GO:0005829">
    <property type="term" value="C:cytosol"/>
    <property type="evidence" value="ECO:0007669"/>
    <property type="project" value="TreeGrafter"/>
</dbReference>
<keyword evidence="8" id="KW-0539">Nucleus</keyword>
<evidence type="ECO:0000256" key="8">
    <source>
        <dbReference type="ARBA" id="ARBA00023242"/>
    </source>
</evidence>
<comment type="similarity">
    <text evidence="3">Belongs to the BLM10 family.</text>
</comment>
<dbReference type="InterPro" id="IPR016024">
    <property type="entry name" value="ARM-type_fold"/>
</dbReference>
<evidence type="ECO:0000256" key="3">
    <source>
        <dbReference type="ARBA" id="ARBA00005739"/>
    </source>
</evidence>
<dbReference type="GO" id="GO:0005634">
    <property type="term" value="C:nucleus"/>
    <property type="evidence" value="ECO:0007669"/>
    <property type="project" value="UniProtKB-SubCell"/>
</dbReference>
<keyword evidence="4" id="KW-0963">Cytoplasm</keyword>
<organism evidence="12 13">
    <name type="scientific">Ciona savignyi</name>
    <name type="common">Pacific transparent sea squirt</name>
    <dbReference type="NCBI Taxonomy" id="51511"/>
    <lineage>
        <taxon>Eukaryota</taxon>
        <taxon>Metazoa</taxon>
        <taxon>Chordata</taxon>
        <taxon>Tunicata</taxon>
        <taxon>Ascidiacea</taxon>
        <taxon>Phlebobranchia</taxon>
        <taxon>Cionidae</taxon>
        <taxon>Ciona</taxon>
    </lineage>
</organism>
<dbReference type="GO" id="GO:0070628">
    <property type="term" value="F:proteasome binding"/>
    <property type="evidence" value="ECO:0007669"/>
    <property type="project" value="InterPro"/>
</dbReference>
<dbReference type="InterPro" id="IPR032430">
    <property type="entry name" value="Blm10_mid"/>
</dbReference>
<keyword evidence="6" id="KW-0227">DNA damage</keyword>